<keyword evidence="6" id="KW-0804">Transcription</keyword>
<sequence>VDELDGEKIELIRWHEDIGTYIKNSLQPATVSHVNINAEEQSAEVIVPEDQLSLAIGRRGQNIRLSSRLTNWRLNVKGEVEAMEQMKKDVAQVFKSDLPDEDEE</sequence>
<dbReference type="SUPFAM" id="SSF54814">
    <property type="entry name" value="Prokaryotic type KH domain (KH-domain type II)"/>
    <property type="match status" value="1"/>
</dbReference>
<dbReference type="PANTHER" id="PTHR22648:SF0">
    <property type="entry name" value="TRANSCRIPTION TERMINATION_ANTITERMINATION PROTEIN NUSA"/>
    <property type="match status" value="1"/>
</dbReference>
<keyword evidence="2" id="KW-0963">Cytoplasm</keyword>
<evidence type="ECO:0000313" key="8">
    <source>
        <dbReference type="EMBL" id="SVC97327.1"/>
    </source>
</evidence>
<name>A0A382RJM8_9ZZZZ</name>
<dbReference type="PROSITE" id="PS50084">
    <property type="entry name" value="KH_TYPE_1"/>
    <property type="match status" value="1"/>
</dbReference>
<dbReference type="FunFam" id="3.30.300.20:FF:000005">
    <property type="entry name" value="Transcription termination/antitermination protein NusA"/>
    <property type="match status" value="1"/>
</dbReference>
<evidence type="ECO:0000256" key="5">
    <source>
        <dbReference type="ARBA" id="ARBA00023015"/>
    </source>
</evidence>
<dbReference type="EMBL" id="UINC01121869">
    <property type="protein sequence ID" value="SVC97327.1"/>
    <property type="molecule type" value="Genomic_DNA"/>
</dbReference>
<feature type="domain" description="K Homology" evidence="7">
    <location>
        <begin position="39"/>
        <end position="95"/>
    </location>
</feature>
<dbReference type="GO" id="GO:0006353">
    <property type="term" value="P:DNA-templated transcription termination"/>
    <property type="evidence" value="ECO:0007669"/>
    <property type="project" value="UniProtKB-KW"/>
</dbReference>
<keyword evidence="3" id="KW-0889">Transcription antitermination</keyword>
<dbReference type="Gene3D" id="3.30.300.20">
    <property type="match status" value="1"/>
</dbReference>
<proteinExistence type="predicted"/>
<reference evidence="8" key="1">
    <citation type="submission" date="2018-05" db="EMBL/GenBank/DDBJ databases">
        <authorList>
            <person name="Lanie J.A."/>
            <person name="Ng W.-L."/>
            <person name="Kazmierczak K.M."/>
            <person name="Andrzejewski T.M."/>
            <person name="Davidsen T.M."/>
            <person name="Wayne K.J."/>
            <person name="Tettelin H."/>
            <person name="Glass J.I."/>
            <person name="Rusch D."/>
            <person name="Podicherti R."/>
            <person name="Tsui H.-C.T."/>
            <person name="Winkler M.E."/>
        </authorList>
    </citation>
    <scope>NUCLEOTIDE SEQUENCE</scope>
</reference>
<evidence type="ECO:0000256" key="2">
    <source>
        <dbReference type="ARBA" id="ARBA00022490"/>
    </source>
</evidence>
<dbReference type="InterPro" id="IPR004087">
    <property type="entry name" value="KH_dom"/>
</dbReference>
<dbReference type="GO" id="GO:0031564">
    <property type="term" value="P:transcription antitermination"/>
    <property type="evidence" value="ECO:0007669"/>
    <property type="project" value="UniProtKB-KW"/>
</dbReference>
<evidence type="ECO:0000256" key="6">
    <source>
        <dbReference type="ARBA" id="ARBA00023163"/>
    </source>
</evidence>
<dbReference type="InterPro" id="IPR030842">
    <property type="entry name" value="TF_NusA_bacterial"/>
</dbReference>
<keyword evidence="5" id="KW-0805">Transcription regulation</keyword>
<keyword evidence="4" id="KW-0694">RNA-binding</keyword>
<dbReference type="PANTHER" id="PTHR22648">
    <property type="entry name" value="TRANSCRIPTION TERMINATION FACTOR NUSA"/>
    <property type="match status" value="1"/>
</dbReference>
<feature type="non-terminal residue" evidence="8">
    <location>
        <position position="1"/>
    </location>
</feature>
<dbReference type="GO" id="GO:0003723">
    <property type="term" value="F:RNA binding"/>
    <property type="evidence" value="ECO:0007669"/>
    <property type="project" value="UniProtKB-KW"/>
</dbReference>
<evidence type="ECO:0000259" key="7">
    <source>
        <dbReference type="SMART" id="SM00322"/>
    </source>
</evidence>
<dbReference type="InterPro" id="IPR058582">
    <property type="entry name" value="KH_NusA_2nd"/>
</dbReference>
<accession>A0A382RJM8</accession>
<dbReference type="SMART" id="SM00322">
    <property type="entry name" value="KH"/>
    <property type="match status" value="1"/>
</dbReference>
<keyword evidence="1" id="KW-0806">Transcription termination</keyword>
<dbReference type="InterPro" id="IPR015946">
    <property type="entry name" value="KH_dom-like_a/b"/>
</dbReference>
<evidence type="ECO:0000256" key="1">
    <source>
        <dbReference type="ARBA" id="ARBA00022472"/>
    </source>
</evidence>
<dbReference type="CDD" id="cd22529">
    <property type="entry name" value="KH-II_NusA_rpt2"/>
    <property type="match status" value="1"/>
</dbReference>
<protein>
    <recommendedName>
        <fullName evidence="7">K Homology domain-containing protein</fullName>
    </recommendedName>
</protein>
<evidence type="ECO:0000256" key="4">
    <source>
        <dbReference type="ARBA" id="ARBA00022884"/>
    </source>
</evidence>
<dbReference type="AlphaFoldDB" id="A0A382RJM8"/>
<organism evidence="8">
    <name type="scientific">marine metagenome</name>
    <dbReference type="NCBI Taxonomy" id="408172"/>
    <lineage>
        <taxon>unclassified sequences</taxon>
        <taxon>metagenomes</taxon>
        <taxon>ecological metagenomes</taxon>
    </lineage>
</organism>
<evidence type="ECO:0000256" key="3">
    <source>
        <dbReference type="ARBA" id="ARBA00022814"/>
    </source>
</evidence>
<gene>
    <name evidence="8" type="ORF">METZ01_LOCUS350181</name>
</gene>
<dbReference type="Pfam" id="PF26594">
    <property type="entry name" value="KH_NusA_2nd"/>
    <property type="match status" value="1"/>
</dbReference>
<dbReference type="InterPro" id="IPR009019">
    <property type="entry name" value="KH_sf_prok-type"/>
</dbReference>
<dbReference type="GO" id="GO:0005829">
    <property type="term" value="C:cytosol"/>
    <property type="evidence" value="ECO:0007669"/>
    <property type="project" value="TreeGrafter"/>
</dbReference>